<dbReference type="AlphaFoldDB" id="A0A1P9X1Z4"/>
<dbReference type="GO" id="GO:0016779">
    <property type="term" value="F:nucleotidyltransferase activity"/>
    <property type="evidence" value="ECO:0007669"/>
    <property type="project" value="InterPro"/>
</dbReference>
<dbReference type="InterPro" id="IPR043519">
    <property type="entry name" value="NT_sf"/>
</dbReference>
<dbReference type="EMBL" id="CP014263">
    <property type="protein sequence ID" value="AQG81654.1"/>
    <property type="molecule type" value="Genomic_DNA"/>
</dbReference>
<protein>
    <recommendedName>
        <fullName evidence="1">Polymerase nucleotidyl transferase domain-containing protein</fullName>
    </recommendedName>
</protein>
<dbReference type="PANTHER" id="PTHR33933:SF1">
    <property type="entry name" value="PROTEIN ADENYLYLTRANSFERASE MNTA-RELATED"/>
    <property type="match status" value="1"/>
</dbReference>
<dbReference type="InterPro" id="IPR052548">
    <property type="entry name" value="Type_VII_TA_antitoxin"/>
</dbReference>
<proteinExistence type="predicted"/>
<evidence type="ECO:0000313" key="2">
    <source>
        <dbReference type="EMBL" id="AQG81654.1"/>
    </source>
</evidence>
<accession>A0A1P9X1Z4</accession>
<dbReference type="STRING" id="1178516.AWR27_21500"/>
<dbReference type="Proteomes" id="UP000187941">
    <property type="component" value="Chromosome"/>
</dbReference>
<organism evidence="2 3">
    <name type="scientific">Spirosoma montaniterrae</name>
    <dbReference type="NCBI Taxonomy" id="1178516"/>
    <lineage>
        <taxon>Bacteria</taxon>
        <taxon>Pseudomonadati</taxon>
        <taxon>Bacteroidota</taxon>
        <taxon>Cytophagia</taxon>
        <taxon>Cytophagales</taxon>
        <taxon>Cytophagaceae</taxon>
        <taxon>Spirosoma</taxon>
    </lineage>
</organism>
<dbReference type="PANTHER" id="PTHR33933">
    <property type="entry name" value="NUCLEOTIDYLTRANSFERASE"/>
    <property type="match status" value="1"/>
</dbReference>
<dbReference type="Gene3D" id="3.30.460.10">
    <property type="entry name" value="Beta Polymerase, domain 2"/>
    <property type="match status" value="1"/>
</dbReference>
<dbReference type="KEGG" id="smon:AWR27_21500"/>
<evidence type="ECO:0000313" key="3">
    <source>
        <dbReference type="Proteomes" id="UP000187941"/>
    </source>
</evidence>
<dbReference type="InterPro" id="IPR002934">
    <property type="entry name" value="Polymerase_NTP_transf_dom"/>
</dbReference>
<dbReference type="Pfam" id="PF01909">
    <property type="entry name" value="NTP_transf_2"/>
    <property type="match status" value="1"/>
</dbReference>
<dbReference type="CDD" id="cd05403">
    <property type="entry name" value="NT_KNTase_like"/>
    <property type="match status" value="1"/>
</dbReference>
<name>A0A1P9X1Z4_9BACT</name>
<dbReference type="RefSeq" id="WP_077133120.1">
    <property type="nucleotide sequence ID" value="NZ_CP014263.1"/>
</dbReference>
<sequence length="106" mass="11976">MQLINSIAAEFKRELRQLYGDQLAGLVLFGSYARGDQNEESDVDFAVVLKNPETRSTDEVIRLVPVSTALSLKYRCIVSVLPVSEQKLNTSMQGVYQEIRREGIRL</sequence>
<gene>
    <name evidence="2" type="ORF">AWR27_21500</name>
</gene>
<dbReference type="SUPFAM" id="SSF81301">
    <property type="entry name" value="Nucleotidyltransferase"/>
    <property type="match status" value="1"/>
</dbReference>
<feature type="domain" description="Polymerase nucleotidyl transferase" evidence="1">
    <location>
        <begin position="10"/>
        <end position="85"/>
    </location>
</feature>
<reference evidence="2 3" key="1">
    <citation type="submission" date="2016-01" db="EMBL/GenBank/DDBJ databases">
        <authorList>
            <person name="Oliw E.H."/>
        </authorList>
    </citation>
    <scope>NUCLEOTIDE SEQUENCE [LARGE SCALE GENOMIC DNA]</scope>
    <source>
        <strain evidence="2 3">DY10</strain>
    </source>
</reference>
<keyword evidence="3" id="KW-1185">Reference proteome</keyword>
<evidence type="ECO:0000259" key="1">
    <source>
        <dbReference type="Pfam" id="PF01909"/>
    </source>
</evidence>
<dbReference type="OrthoDB" id="1321649at2"/>